<keyword evidence="4" id="KW-1185">Reference proteome</keyword>
<evidence type="ECO:0000313" key="3">
    <source>
        <dbReference type="EMBL" id="PSB36566.1"/>
    </source>
</evidence>
<dbReference type="Gene3D" id="3.60.20.10">
    <property type="entry name" value="Glutamine Phosphoribosylpyrophosphate, subunit 1, domain 1"/>
    <property type="match status" value="1"/>
</dbReference>
<proteinExistence type="predicted"/>
<feature type="domain" description="Glutamine amidotransferase type-2" evidence="2">
    <location>
        <begin position="2"/>
        <end position="267"/>
    </location>
</feature>
<dbReference type="SUPFAM" id="SSF56235">
    <property type="entry name" value="N-terminal nucleophile aminohydrolases (Ntn hydrolases)"/>
    <property type="match status" value="1"/>
</dbReference>
<dbReference type="RefSeq" id="WP_106222526.1">
    <property type="nucleotide sequence ID" value="NZ_PVWP01000009.1"/>
</dbReference>
<name>A0ABX5F563_9CHRO</name>
<comment type="caution">
    <text evidence="3">The sequence shown here is derived from an EMBL/GenBank/DDBJ whole genome shotgun (WGS) entry which is preliminary data.</text>
</comment>
<dbReference type="InterPro" id="IPR017932">
    <property type="entry name" value="GATase_2_dom"/>
</dbReference>
<gene>
    <name evidence="3" type="ORF">C7B81_13435</name>
</gene>
<dbReference type="PROSITE" id="PS51278">
    <property type="entry name" value="GATASE_TYPE_2"/>
    <property type="match status" value="1"/>
</dbReference>
<dbReference type="InterPro" id="IPR029055">
    <property type="entry name" value="Ntn_hydrolases_N"/>
</dbReference>
<accession>A0ABX5F563</accession>
<dbReference type="CDD" id="cd01908">
    <property type="entry name" value="YafJ"/>
    <property type="match status" value="1"/>
</dbReference>
<organism evidence="3 4">
    <name type="scientific">Aphanothece cf. minutissima CCALA 015</name>
    <dbReference type="NCBI Taxonomy" id="2107695"/>
    <lineage>
        <taxon>Bacteria</taxon>
        <taxon>Bacillati</taxon>
        <taxon>Cyanobacteriota</taxon>
        <taxon>Cyanophyceae</taxon>
        <taxon>Oscillatoriophycideae</taxon>
        <taxon>Chroococcales</taxon>
        <taxon>Aphanothecaceae</taxon>
        <taxon>Aphanothece</taxon>
    </lineage>
</organism>
<reference evidence="3 4" key="1">
    <citation type="submission" date="2018-03" db="EMBL/GenBank/DDBJ databases">
        <title>The ancient ancestry and fast evolution of plastids.</title>
        <authorList>
            <person name="Moore K.R."/>
            <person name="Magnabosco C."/>
            <person name="Momper L."/>
            <person name="Gold D.A."/>
            <person name="Bosak T."/>
            <person name="Fournier G.P."/>
        </authorList>
    </citation>
    <scope>NUCLEOTIDE SEQUENCE [LARGE SCALE GENOMIC DNA]</scope>
    <source>
        <strain evidence="3 4">CCALA 015</strain>
    </source>
</reference>
<sequence>MCELLALSANTPTDMRFSFHGLTRRGGATGCHGDGWGVASFDPDGRGVHLYREDAPAAFSPIAARVASLDLRSHCSIAHIRKATQGVVALENCHPFHRRWQGREWVFAHNGNLLGPLPPTRLFVPEGSTDSEVAFCWILEQLNAAGADPADLDSIFDTLVQCSRQLEQQGTFNCLISNGSWLFAHASTRLHRITRRAPFGRATLADDDLSVDFSELAGVDDVVTIVSTEPLTRDEAWLALQAGEAVLLVGGEVVRHQPPGTPVAPSP</sequence>
<dbReference type="Pfam" id="PF13230">
    <property type="entry name" value="GATase_4"/>
    <property type="match status" value="1"/>
</dbReference>
<dbReference type="PANTHER" id="PTHR42824:SF1">
    <property type="entry name" value="GLUTAMINE AMIDOTRANSFERASE YAFJ-RELATED"/>
    <property type="match status" value="1"/>
</dbReference>
<evidence type="ECO:0000256" key="1">
    <source>
        <dbReference type="ARBA" id="ARBA00022962"/>
    </source>
</evidence>
<dbReference type="Proteomes" id="UP000238218">
    <property type="component" value="Unassembled WGS sequence"/>
</dbReference>
<dbReference type="EMBL" id="PVWP01000009">
    <property type="protein sequence ID" value="PSB36566.1"/>
    <property type="molecule type" value="Genomic_DNA"/>
</dbReference>
<dbReference type="PANTHER" id="PTHR42824">
    <property type="entry name" value="GLUTAMINE AMIDOTRANSFERASE"/>
    <property type="match status" value="1"/>
</dbReference>
<keyword evidence="1 3" id="KW-0315">Glutamine amidotransferase</keyword>
<evidence type="ECO:0000259" key="2">
    <source>
        <dbReference type="PROSITE" id="PS51278"/>
    </source>
</evidence>
<dbReference type="InterPro" id="IPR026869">
    <property type="entry name" value="EgtC-like"/>
</dbReference>
<protein>
    <submittedName>
        <fullName evidence="3">Class II glutamine amidotransferase</fullName>
    </submittedName>
</protein>
<evidence type="ECO:0000313" key="4">
    <source>
        <dbReference type="Proteomes" id="UP000238218"/>
    </source>
</evidence>